<dbReference type="AlphaFoldDB" id="A0AA39T9Q4"/>
<accession>A0AA39T9Q4</accession>
<evidence type="ECO:0000313" key="1">
    <source>
        <dbReference type="EMBL" id="KAK0606457.1"/>
    </source>
</evidence>
<dbReference type="EMBL" id="JAUESC010000002">
    <property type="protein sequence ID" value="KAK0606457.1"/>
    <property type="molecule type" value="Genomic_DNA"/>
</dbReference>
<name>A0AA39T9Q4_ACESA</name>
<organism evidence="1 2">
    <name type="scientific">Acer saccharum</name>
    <name type="common">Sugar maple</name>
    <dbReference type="NCBI Taxonomy" id="4024"/>
    <lineage>
        <taxon>Eukaryota</taxon>
        <taxon>Viridiplantae</taxon>
        <taxon>Streptophyta</taxon>
        <taxon>Embryophyta</taxon>
        <taxon>Tracheophyta</taxon>
        <taxon>Spermatophyta</taxon>
        <taxon>Magnoliopsida</taxon>
        <taxon>eudicotyledons</taxon>
        <taxon>Gunneridae</taxon>
        <taxon>Pentapetalae</taxon>
        <taxon>rosids</taxon>
        <taxon>malvids</taxon>
        <taxon>Sapindales</taxon>
        <taxon>Sapindaceae</taxon>
        <taxon>Hippocastanoideae</taxon>
        <taxon>Acereae</taxon>
        <taxon>Acer</taxon>
    </lineage>
</organism>
<proteinExistence type="predicted"/>
<reference evidence="1" key="1">
    <citation type="journal article" date="2022" name="Plant J.">
        <title>Strategies of tolerance reflected in two North American maple genomes.</title>
        <authorList>
            <person name="McEvoy S.L."/>
            <person name="Sezen U.U."/>
            <person name="Trouern-Trend A."/>
            <person name="McMahon S.M."/>
            <person name="Schaberg P.G."/>
            <person name="Yang J."/>
            <person name="Wegrzyn J.L."/>
            <person name="Swenson N.G."/>
        </authorList>
    </citation>
    <scope>NUCLEOTIDE SEQUENCE</scope>
    <source>
        <strain evidence="1">NS2018</strain>
    </source>
</reference>
<dbReference type="Proteomes" id="UP001168877">
    <property type="component" value="Unassembled WGS sequence"/>
</dbReference>
<keyword evidence="2" id="KW-1185">Reference proteome</keyword>
<comment type="caution">
    <text evidence="1">The sequence shown here is derived from an EMBL/GenBank/DDBJ whole genome shotgun (WGS) entry which is preliminary data.</text>
</comment>
<evidence type="ECO:0000313" key="2">
    <source>
        <dbReference type="Proteomes" id="UP001168877"/>
    </source>
</evidence>
<protein>
    <submittedName>
        <fullName evidence="1">Uncharacterized protein</fullName>
    </submittedName>
</protein>
<sequence>MSMENVGEKRCLQLSELEELRLESFENSRIFKEKMKKVARQKNSTQGAKGGSKGVFLQLKIEVILGQAKESLDGNGLKKKYLAREVTVGKNQRSRRKELVEVHRDFAFAEKCSPCCMYELAGKLQDSP</sequence>
<gene>
    <name evidence="1" type="ORF">LWI29_037977</name>
</gene>
<reference evidence="1" key="2">
    <citation type="submission" date="2023-06" db="EMBL/GenBank/DDBJ databases">
        <authorList>
            <person name="Swenson N.G."/>
            <person name="Wegrzyn J.L."/>
            <person name="Mcevoy S.L."/>
        </authorList>
    </citation>
    <scope>NUCLEOTIDE SEQUENCE</scope>
    <source>
        <strain evidence="1">NS2018</strain>
        <tissue evidence="1">Leaf</tissue>
    </source>
</reference>